<dbReference type="SUPFAM" id="SSF52091">
    <property type="entry name" value="SpoIIaa-like"/>
    <property type="match status" value="1"/>
</dbReference>
<feature type="domain" description="STAS" evidence="6">
    <location>
        <begin position="454"/>
        <end position="563"/>
    </location>
</feature>
<comment type="subcellular location">
    <subcellularLocation>
        <location evidence="1">Membrane</location>
        <topology evidence="1">Multi-pass membrane protein</topology>
    </subcellularLocation>
</comment>
<keyword evidence="4 5" id="KW-0472">Membrane</keyword>
<dbReference type="Gene3D" id="3.30.750.24">
    <property type="entry name" value="STAS domain"/>
    <property type="match status" value="1"/>
</dbReference>
<feature type="transmembrane region" description="Helical" evidence="5">
    <location>
        <begin position="269"/>
        <end position="287"/>
    </location>
</feature>
<organism evidence="7">
    <name type="scientific">Alsobacter sp. KACC 23698</name>
    <dbReference type="NCBI Taxonomy" id="3149229"/>
    <lineage>
        <taxon>Bacteria</taxon>
        <taxon>Pseudomonadati</taxon>
        <taxon>Pseudomonadota</taxon>
        <taxon>Alphaproteobacteria</taxon>
        <taxon>Hyphomicrobiales</taxon>
        <taxon>Alsobacteraceae</taxon>
        <taxon>Alsobacter</taxon>
    </lineage>
</organism>
<gene>
    <name evidence="7" type="ORF">ABEG18_09700</name>
</gene>
<evidence type="ECO:0000256" key="1">
    <source>
        <dbReference type="ARBA" id="ARBA00004141"/>
    </source>
</evidence>
<keyword evidence="3 5" id="KW-1133">Transmembrane helix</keyword>
<feature type="transmembrane region" description="Helical" evidence="5">
    <location>
        <begin position="106"/>
        <end position="126"/>
    </location>
</feature>
<dbReference type="PROSITE" id="PS50801">
    <property type="entry name" value="STAS"/>
    <property type="match status" value="1"/>
</dbReference>
<dbReference type="EMBL" id="CP157484">
    <property type="protein sequence ID" value="XBO41011.1"/>
    <property type="molecule type" value="Genomic_DNA"/>
</dbReference>
<dbReference type="PANTHER" id="PTHR11814">
    <property type="entry name" value="SULFATE TRANSPORTER"/>
    <property type="match status" value="1"/>
</dbReference>
<dbReference type="GO" id="GO:0016020">
    <property type="term" value="C:membrane"/>
    <property type="evidence" value="ECO:0007669"/>
    <property type="project" value="UniProtKB-SubCell"/>
</dbReference>
<feature type="transmembrane region" description="Helical" evidence="5">
    <location>
        <begin position="66"/>
        <end position="86"/>
    </location>
</feature>
<evidence type="ECO:0000259" key="6">
    <source>
        <dbReference type="PROSITE" id="PS50801"/>
    </source>
</evidence>
<dbReference type="InterPro" id="IPR011547">
    <property type="entry name" value="SLC26A/SulP_dom"/>
</dbReference>
<dbReference type="RefSeq" id="WP_406857864.1">
    <property type="nucleotide sequence ID" value="NZ_CP157484.1"/>
</dbReference>
<evidence type="ECO:0000256" key="3">
    <source>
        <dbReference type="ARBA" id="ARBA00022989"/>
    </source>
</evidence>
<feature type="transmembrane region" description="Helical" evidence="5">
    <location>
        <begin position="395"/>
        <end position="424"/>
    </location>
</feature>
<keyword evidence="2 5" id="KW-0812">Transmembrane</keyword>
<feature type="transmembrane region" description="Helical" evidence="5">
    <location>
        <begin position="37"/>
        <end position="54"/>
    </location>
</feature>
<proteinExistence type="predicted"/>
<feature type="transmembrane region" description="Helical" evidence="5">
    <location>
        <begin position="176"/>
        <end position="202"/>
    </location>
</feature>
<dbReference type="InterPro" id="IPR036513">
    <property type="entry name" value="STAS_dom_sf"/>
</dbReference>
<dbReference type="GO" id="GO:0055085">
    <property type="term" value="P:transmembrane transport"/>
    <property type="evidence" value="ECO:0007669"/>
    <property type="project" value="InterPro"/>
</dbReference>
<evidence type="ECO:0000256" key="5">
    <source>
        <dbReference type="SAM" id="Phobius"/>
    </source>
</evidence>
<dbReference type="InterPro" id="IPR002645">
    <property type="entry name" value="STAS_dom"/>
</dbReference>
<accession>A0AAU7JKR5</accession>
<protein>
    <submittedName>
        <fullName evidence="7">SulP family inorganic anion transporter</fullName>
    </submittedName>
</protein>
<dbReference type="Pfam" id="PF00916">
    <property type="entry name" value="Sulfate_transp"/>
    <property type="match status" value="1"/>
</dbReference>
<feature type="transmembrane region" description="Helical" evidence="5">
    <location>
        <begin position="345"/>
        <end position="375"/>
    </location>
</feature>
<evidence type="ECO:0000256" key="4">
    <source>
        <dbReference type="ARBA" id="ARBA00023136"/>
    </source>
</evidence>
<reference evidence="7" key="1">
    <citation type="submission" date="2024-05" db="EMBL/GenBank/DDBJ databases">
        <authorList>
            <person name="Kim S."/>
            <person name="Heo J."/>
            <person name="Choi H."/>
            <person name="Choi Y."/>
            <person name="Kwon S.-W."/>
            <person name="Kim Y."/>
        </authorList>
    </citation>
    <scope>NUCLEOTIDE SEQUENCE</scope>
    <source>
        <strain evidence="7">KACC 23698</strain>
    </source>
</reference>
<dbReference type="Pfam" id="PF01740">
    <property type="entry name" value="STAS"/>
    <property type="match status" value="1"/>
</dbReference>
<sequence length="569" mass="58425">MTSSPRRARPSFAELFTPKLVTVLREGYGSKAFRADALAGFTVAMVALPLSMAIAKASGATPDRGLYAAIVGGFLVSALGGSRFQIGGPAGAFIVVVAAAIERHGFDGFLLATMLAGLILIGVGFLRLGAYIKYIPHPVTVGFTSGIAAIIFASQVTDLLGLTLPGREPAAFLPKVQAIGAALPTASPGALAITALSIGLILTLRRVRPHWPGFLIAIAAASLASAALARAGFPVETIGSKFGGVPSSLPSPALPPISLERIAAVLPDAVTFALLGGIESLLSAVVADGMSGRRHRSNCELVAQGVGNIASALFGGLCVTGTIARTATNVRAGARGPVAGMLHSAFLLLLMLVAAPLAAYIPLASLAAVLAIVSWNMAEKAEFVAILRHSRGDGLVLLATFLLTVFRDLTEAIAVGVVLGAVMFMHRMAELVSVETHADLIEDDQPDDVGSRGAYLGLANGSDVIAYRIAGPFFFGAASEVAAVLDRIGESPRAFALDLGGVPFADSTAARSLRSFAEKAARKGAQVYAVAARPAVRRVLAEHGAGEPLIVYVDTLDEAKARSAERAAA</sequence>
<name>A0AAU7JKR5_9HYPH</name>
<evidence type="ECO:0000256" key="2">
    <source>
        <dbReference type="ARBA" id="ARBA00022692"/>
    </source>
</evidence>
<feature type="transmembrane region" description="Helical" evidence="5">
    <location>
        <begin position="214"/>
        <end position="233"/>
    </location>
</feature>
<feature type="transmembrane region" description="Helical" evidence="5">
    <location>
        <begin position="138"/>
        <end position="156"/>
    </location>
</feature>
<evidence type="ECO:0000313" key="7">
    <source>
        <dbReference type="EMBL" id="XBO41011.1"/>
    </source>
</evidence>
<dbReference type="InterPro" id="IPR001902">
    <property type="entry name" value="SLC26A/SulP_fam"/>
</dbReference>
<dbReference type="AlphaFoldDB" id="A0AAU7JKR5"/>
<dbReference type="CDD" id="cd07042">
    <property type="entry name" value="STAS_SulP_like_sulfate_transporter"/>
    <property type="match status" value="1"/>
</dbReference>